<sequence>MRGLVSYPMNSIARIFVPEEYEYICAKSIDEFIEYVQIYKPDFCLLFSEAFSDPVWEWLPKISSRLPIDIPSFIIPLNKDQKIIEEIIHVKNLCHLYMLPTGLSHLEIKDEMRLLLNSPKRITPRENFVVKKGGIYTMISPGGAGVTTFCLNYPHWLARKHPELSIGVLDMHSTKPDMSEFFSLKSKTLSKFRPDLSRSISILNRDWLAAFQKVSSLHNLYYSNATSRWKNHEVITLLNILQTTFDVLFIDLGNPLLQLEPSKQICKQSDYVYIFSRPDKFSLQYVKKILDEIDLIDLPIGLVASPYSEAEMSKANMKNLAHIPVKATVARIEACRIHQSSMSKSVMINEIFPPKAYVQSLKSFPMPVACTKDRGVAK</sequence>
<accession>A0AAP3DJD5</accession>
<reference evidence="1" key="1">
    <citation type="submission" date="2022-09" db="EMBL/GenBank/DDBJ databases">
        <title>Genome analysis and characterization of larvicidal activity of Brevibacillus strains.</title>
        <authorList>
            <person name="Patrusheva E.V."/>
            <person name="Izotova A.O."/>
            <person name="Toshchakov S.V."/>
            <person name="Sineoky S.P."/>
        </authorList>
    </citation>
    <scope>NUCLEOTIDE SEQUENCE</scope>
    <source>
        <strain evidence="1">VKPM_B-13247</strain>
    </source>
</reference>
<dbReference type="AlphaFoldDB" id="A0AAP3DJD5"/>
<dbReference type="Gene3D" id="3.40.50.300">
    <property type="entry name" value="P-loop containing nucleotide triphosphate hydrolases"/>
    <property type="match status" value="1"/>
</dbReference>
<protein>
    <recommendedName>
        <fullName evidence="3">ParA family protein</fullName>
    </recommendedName>
</protein>
<dbReference type="Proteomes" id="UP001077662">
    <property type="component" value="Unassembled WGS sequence"/>
</dbReference>
<comment type="caution">
    <text evidence="1">The sequence shown here is derived from an EMBL/GenBank/DDBJ whole genome shotgun (WGS) entry which is preliminary data.</text>
</comment>
<gene>
    <name evidence="1" type="ORF">O0554_14505</name>
</gene>
<evidence type="ECO:0008006" key="3">
    <source>
        <dbReference type="Google" id="ProtNLM"/>
    </source>
</evidence>
<name>A0AAP3DJD5_BRELA</name>
<dbReference type="RefSeq" id="WP_258433921.1">
    <property type="nucleotide sequence ID" value="NZ_JANSGW010000018.1"/>
</dbReference>
<organism evidence="1 2">
    <name type="scientific">Brevibacillus laterosporus</name>
    <name type="common">Bacillus laterosporus</name>
    <dbReference type="NCBI Taxonomy" id="1465"/>
    <lineage>
        <taxon>Bacteria</taxon>
        <taxon>Bacillati</taxon>
        <taxon>Bacillota</taxon>
        <taxon>Bacilli</taxon>
        <taxon>Bacillales</taxon>
        <taxon>Paenibacillaceae</taxon>
        <taxon>Brevibacillus</taxon>
    </lineage>
</organism>
<dbReference type="EMBL" id="JAPTNE010000018">
    <property type="protein sequence ID" value="MCZ0808105.1"/>
    <property type="molecule type" value="Genomic_DNA"/>
</dbReference>
<dbReference type="SUPFAM" id="SSF52540">
    <property type="entry name" value="P-loop containing nucleoside triphosphate hydrolases"/>
    <property type="match status" value="1"/>
</dbReference>
<dbReference type="InterPro" id="IPR027417">
    <property type="entry name" value="P-loop_NTPase"/>
</dbReference>
<evidence type="ECO:0000313" key="2">
    <source>
        <dbReference type="Proteomes" id="UP001077662"/>
    </source>
</evidence>
<evidence type="ECO:0000313" key="1">
    <source>
        <dbReference type="EMBL" id="MCZ0808105.1"/>
    </source>
</evidence>
<proteinExistence type="predicted"/>